<sequence>MRQIILRALILAIMVSSCKNDNYVEDNIGLQLYSLRAQFPKDVPGTIAQIKSWGINVIEGGENTYGMEESKFIDLLNKNGIETASVGASFEELRDNPEETLRRAKAFGATYVMCAWIAHKDDHFNIENAKEAVKVFNASGEFLKKEGIQLVYHPHGYEFKPYEDGTLFDYMAKNEESFDFEMDVYWVVHGGEDPFALFERYPEKFKLMHLKDMKKGTVGNHTGHGDVETNVVLGSGMIDIKALMLKGKEMGVEYMFIEDESSRVVEQIPQSLDFLRKI</sequence>
<dbReference type="Pfam" id="PF01261">
    <property type="entry name" value="AP_endonuc_2"/>
    <property type="match status" value="1"/>
</dbReference>
<accession>A0ABW5N4H4</accession>
<dbReference type="GO" id="GO:0016853">
    <property type="term" value="F:isomerase activity"/>
    <property type="evidence" value="ECO:0007669"/>
    <property type="project" value="UniProtKB-KW"/>
</dbReference>
<name>A0ABW5N4H4_9FLAO</name>
<dbReference type="Gene3D" id="3.20.20.150">
    <property type="entry name" value="Divalent-metal-dependent TIM barrel enzymes"/>
    <property type="match status" value="1"/>
</dbReference>
<organism evidence="2 3">
    <name type="scientific">Croceitalea marina</name>
    <dbReference type="NCBI Taxonomy" id="1775166"/>
    <lineage>
        <taxon>Bacteria</taxon>
        <taxon>Pseudomonadati</taxon>
        <taxon>Bacteroidota</taxon>
        <taxon>Flavobacteriia</taxon>
        <taxon>Flavobacteriales</taxon>
        <taxon>Flavobacteriaceae</taxon>
        <taxon>Croceitalea</taxon>
    </lineage>
</organism>
<feature type="domain" description="Xylose isomerase-like TIM barrel" evidence="1">
    <location>
        <begin position="48"/>
        <end position="277"/>
    </location>
</feature>
<protein>
    <submittedName>
        <fullName evidence="2">Sugar phosphate isomerase/epimerase family protein</fullName>
    </submittedName>
</protein>
<keyword evidence="3" id="KW-1185">Reference proteome</keyword>
<dbReference type="PROSITE" id="PS51257">
    <property type="entry name" value="PROKAR_LIPOPROTEIN"/>
    <property type="match status" value="1"/>
</dbReference>
<dbReference type="RefSeq" id="WP_377768624.1">
    <property type="nucleotide sequence ID" value="NZ_JBHULB010000083.1"/>
</dbReference>
<reference evidence="3" key="1">
    <citation type="journal article" date="2019" name="Int. J. Syst. Evol. Microbiol.">
        <title>The Global Catalogue of Microorganisms (GCM) 10K type strain sequencing project: providing services to taxonomists for standard genome sequencing and annotation.</title>
        <authorList>
            <consortium name="The Broad Institute Genomics Platform"/>
            <consortium name="The Broad Institute Genome Sequencing Center for Infectious Disease"/>
            <person name="Wu L."/>
            <person name="Ma J."/>
        </authorList>
    </citation>
    <scope>NUCLEOTIDE SEQUENCE [LARGE SCALE GENOMIC DNA]</scope>
    <source>
        <strain evidence="3">KCTC 52368</strain>
    </source>
</reference>
<dbReference type="InterPro" id="IPR050312">
    <property type="entry name" value="IolE/XylAMocC-like"/>
</dbReference>
<dbReference type="PANTHER" id="PTHR12110:SF41">
    <property type="entry name" value="INOSOSE DEHYDRATASE"/>
    <property type="match status" value="1"/>
</dbReference>
<comment type="caution">
    <text evidence="2">The sequence shown here is derived from an EMBL/GenBank/DDBJ whole genome shotgun (WGS) entry which is preliminary data.</text>
</comment>
<dbReference type="PANTHER" id="PTHR12110">
    <property type="entry name" value="HYDROXYPYRUVATE ISOMERASE"/>
    <property type="match status" value="1"/>
</dbReference>
<gene>
    <name evidence="2" type="ORF">ACFSQJ_19650</name>
</gene>
<dbReference type="EMBL" id="JBHULB010000083">
    <property type="protein sequence ID" value="MFD2589148.1"/>
    <property type="molecule type" value="Genomic_DNA"/>
</dbReference>
<dbReference type="InterPro" id="IPR036237">
    <property type="entry name" value="Xyl_isomerase-like_sf"/>
</dbReference>
<proteinExistence type="predicted"/>
<dbReference type="Proteomes" id="UP001597526">
    <property type="component" value="Unassembled WGS sequence"/>
</dbReference>
<dbReference type="InterPro" id="IPR013022">
    <property type="entry name" value="Xyl_isomerase-like_TIM-brl"/>
</dbReference>
<keyword evidence="2" id="KW-0413">Isomerase</keyword>
<evidence type="ECO:0000313" key="2">
    <source>
        <dbReference type="EMBL" id="MFD2589148.1"/>
    </source>
</evidence>
<dbReference type="SUPFAM" id="SSF51658">
    <property type="entry name" value="Xylose isomerase-like"/>
    <property type="match status" value="1"/>
</dbReference>
<evidence type="ECO:0000313" key="3">
    <source>
        <dbReference type="Proteomes" id="UP001597526"/>
    </source>
</evidence>
<evidence type="ECO:0000259" key="1">
    <source>
        <dbReference type="Pfam" id="PF01261"/>
    </source>
</evidence>